<dbReference type="Pfam" id="PF01629">
    <property type="entry name" value="DUF22"/>
    <property type="match status" value="3"/>
</dbReference>
<dbReference type="EMBL" id="DSYZ01000141">
    <property type="protein sequence ID" value="HGT83574.1"/>
    <property type="molecule type" value="Genomic_DNA"/>
</dbReference>
<protein>
    <submittedName>
        <fullName evidence="2">DUF22 domain-containing protein</fullName>
    </submittedName>
</protein>
<organism evidence="2">
    <name type="scientific">Archaeoglobus fulgidus</name>
    <dbReference type="NCBI Taxonomy" id="2234"/>
    <lineage>
        <taxon>Archaea</taxon>
        <taxon>Methanobacteriati</taxon>
        <taxon>Methanobacteriota</taxon>
        <taxon>Archaeoglobi</taxon>
        <taxon>Archaeoglobales</taxon>
        <taxon>Archaeoglobaceae</taxon>
        <taxon>Archaeoglobus</taxon>
    </lineage>
</organism>
<evidence type="ECO:0000313" key="2">
    <source>
        <dbReference type="EMBL" id="HGT83574.1"/>
    </source>
</evidence>
<proteinExistence type="predicted"/>
<gene>
    <name evidence="2" type="ORF">ENT52_07620</name>
</gene>
<sequence>MKLEMKYWVDVFGGKLEKIQVDLKPFGFRMAPIAQLRTLIADRDVRVEKGKPTIVRVQTITLPSNTFVGPLNIMRHTLGCVLDVLECGVPTRVEEEKCINNVVFLPIESGEIKKGDIIGALKVFYVKTGFLGKILNMGEPKVEMVKEKVAGNLVWRDNGNVHTEKVEVEDLIYGRTHVALWEPVIADEEVQLRAGEVVRVKIREIEIPANTIVVPIGFALNAYGSLVDIVEIGRPSRVEEEKKISHAVFLPIEDGKVERGDLLGVVSIYFVGLGDYRELVRGEPKEFTMVYKSGGGVVRKTVKLDPFGFQRKPIARWELLIADERKKLQAGKTCLISVKKLKIPRNSLIYPMHIMRNPYGVFIDTILDRLARVEEEKTIGKVIFLPLIDGEISKGDLIGIINVYDVEVSSIEKLRSWVSEWIEAQQQIPYE</sequence>
<reference evidence="2" key="1">
    <citation type="journal article" date="2020" name="mSystems">
        <title>Genome- and Community-Level Interaction Insights into Carbon Utilization and Element Cycling Functions of Hydrothermarchaeota in Hydrothermal Sediment.</title>
        <authorList>
            <person name="Zhou Z."/>
            <person name="Liu Y."/>
            <person name="Xu W."/>
            <person name="Pan J."/>
            <person name="Luo Z.H."/>
            <person name="Li M."/>
        </authorList>
    </citation>
    <scope>NUCLEOTIDE SEQUENCE [LARGE SCALE GENOMIC DNA]</scope>
    <source>
        <strain evidence="2">SpSt-587</strain>
    </source>
</reference>
<feature type="domain" description="DUF22" evidence="1">
    <location>
        <begin position="3"/>
        <end position="110"/>
    </location>
</feature>
<dbReference type="InterPro" id="IPR002572">
    <property type="entry name" value="DUF22"/>
</dbReference>
<accession>A0A7J3M5L0</accession>
<feature type="domain" description="DUF22" evidence="1">
    <location>
        <begin position="287"/>
        <end position="390"/>
    </location>
</feature>
<evidence type="ECO:0000259" key="1">
    <source>
        <dbReference type="Pfam" id="PF01629"/>
    </source>
</evidence>
<name>A0A7J3M5L0_ARCFL</name>
<dbReference type="AlphaFoldDB" id="A0A7J3M5L0"/>
<feature type="domain" description="DUF22" evidence="1">
    <location>
        <begin position="152"/>
        <end position="255"/>
    </location>
</feature>
<comment type="caution">
    <text evidence="2">The sequence shown here is derived from an EMBL/GenBank/DDBJ whole genome shotgun (WGS) entry which is preliminary data.</text>
</comment>